<feature type="region of interest" description="Disordered" evidence="1">
    <location>
        <begin position="1"/>
        <end position="20"/>
    </location>
</feature>
<proteinExistence type="predicted"/>
<dbReference type="EMBL" id="MT330372">
    <property type="protein sequence ID" value="QJI52293.1"/>
    <property type="molecule type" value="Genomic_DNA"/>
</dbReference>
<dbReference type="GeneID" id="62681196"/>
<dbReference type="KEGG" id="vg:62681196"/>
<evidence type="ECO:0000313" key="3">
    <source>
        <dbReference type="Proteomes" id="UP000502753"/>
    </source>
</evidence>
<keyword evidence="3" id="KW-1185">Reference proteome</keyword>
<dbReference type="Proteomes" id="UP000502753">
    <property type="component" value="Segment"/>
</dbReference>
<dbReference type="RefSeq" id="YP_009998605.1">
    <property type="nucleotide sequence ID" value="NC_052989.1"/>
</dbReference>
<accession>A0A6M3YKH7</accession>
<reference evidence="2 3" key="1">
    <citation type="submission" date="2020-04" db="EMBL/GenBank/DDBJ databases">
        <title>Characterization and complete genome analysis of a novel phage JC01 infecting Cronobacter sakazakii.</title>
        <authorList>
            <person name="Jiang J."/>
            <person name="Zhao C."/>
            <person name="Tie D."/>
            <person name="Li Z."/>
        </authorList>
    </citation>
    <scope>NUCLEOTIDE SEQUENCE [LARGE SCALE GENOMIC DNA]</scope>
</reference>
<sequence length="87" mass="10046">MTSGISAKKRAKTTMTISDISPETRQKHEELLARLAIGDSFFLENVLPKHCTYLRKLGYKLNLRLAFRFVERDEIYGKTGTRIKRVS</sequence>
<organism evidence="2 3">
    <name type="scientific">Cronobacter phage JC01</name>
    <dbReference type="NCBI Taxonomy" id="2729575"/>
    <lineage>
        <taxon>Viruses</taxon>
        <taxon>Duplodnaviria</taxon>
        <taxon>Heunggongvirae</taxon>
        <taxon>Uroviricota</taxon>
        <taxon>Caudoviricetes</taxon>
        <taxon>Casjensviridae</taxon>
        <taxon>Jacunavirus</taxon>
        <taxon>Jacunavirus JC01</taxon>
    </lineage>
</organism>
<name>A0A6M3YKH7_9CAUD</name>
<evidence type="ECO:0000256" key="1">
    <source>
        <dbReference type="SAM" id="MobiDB-lite"/>
    </source>
</evidence>
<protein>
    <submittedName>
        <fullName evidence="2">Uncharacterized protein</fullName>
    </submittedName>
</protein>
<evidence type="ECO:0000313" key="2">
    <source>
        <dbReference type="EMBL" id="QJI52293.1"/>
    </source>
</evidence>